<keyword evidence="5" id="KW-0067">ATP-binding</keyword>
<dbReference type="GO" id="GO:0140097">
    <property type="term" value="F:catalytic activity, acting on DNA"/>
    <property type="evidence" value="ECO:0007669"/>
    <property type="project" value="UniProtKB-ARBA"/>
</dbReference>
<dbReference type="EMBL" id="KF900611">
    <property type="protein sequence ID" value="AIF01072.1"/>
    <property type="molecule type" value="Genomic_DNA"/>
</dbReference>
<dbReference type="InterPro" id="IPR011545">
    <property type="entry name" value="DEAD/DEAH_box_helicase_dom"/>
</dbReference>
<dbReference type="Pfam" id="PF08494">
    <property type="entry name" value="DEAD_assoc"/>
    <property type="match status" value="1"/>
</dbReference>
<dbReference type="Pfam" id="PF19306">
    <property type="entry name" value="WHD_Lhr"/>
    <property type="match status" value="1"/>
</dbReference>
<protein>
    <submittedName>
        <fullName evidence="11">DEAD/H associated domain protein (Lhr)</fullName>
    </submittedName>
</protein>
<dbReference type="PROSITE" id="PS51192">
    <property type="entry name" value="HELICASE_ATP_BIND_1"/>
    <property type="match status" value="1"/>
</dbReference>
<dbReference type="GO" id="GO:0005524">
    <property type="term" value="F:ATP binding"/>
    <property type="evidence" value="ECO:0007669"/>
    <property type="project" value="UniProtKB-KW"/>
</dbReference>
<dbReference type="CDD" id="cd18796">
    <property type="entry name" value="SF2_C_LHR"/>
    <property type="match status" value="1"/>
</dbReference>
<dbReference type="GO" id="GO:0003677">
    <property type="term" value="F:DNA binding"/>
    <property type="evidence" value="ECO:0007669"/>
    <property type="project" value="UniProtKB-KW"/>
</dbReference>
<keyword evidence="7" id="KW-0234">DNA repair</keyword>
<dbReference type="PANTHER" id="PTHR47962">
    <property type="entry name" value="ATP-DEPENDENT HELICASE LHR-RELATED-RELATED"/>
    <property type="match status" value="1"/>
</dbReference>
<dbReference type="InterPro" id="IPR001650">
    <property type="entry name" value="Helicase_C-like"/>
</dbReference>
<dbReference type="PROSITE" id="PS51194">
    <property type="entry name" value="HELICASE_CTER"/>
    <property type="match status" value="1"/>
</dbReference>
<keyword evidence="8" id="KW-0413">Isomerase</keyword>
<accession>A0A075GGK2</accession>
<dbReference type="InterPro" id="IPR052511">
    <property type="entry name" value="ATP-dep_Helicase"/>
</dbReference>
<proteinExistence type="predicted"/>
<name>A0A075GGK2_9EURY</name>
<feature type="domain" description="Helicase ATP-binding" evidence="9">
    <location>
        <begin position="43"/>
        <end position="235"/>
    </location>
</feature>
<dbReference type="PANTHER" id="PTHR47962:SF5">
    <property type="entry name" value="ATP-DEPENDENT HELICASE LHR-RELATED"/>
    <property type="match status" value="1"/>
</dbReference>
<evidence type="ECO:0000256" key="4">
    <source>
        <dbReference type="ARBA" id="ARBA00022806"/>
    </source>
</evidence>
<dbReference type="InterPro" id="IPR013701">
    <property type="entry name" value="Lhr-like_DEAD/DEAH_assoc"/>
</dbReference>
<evidence type="ECO:0000256" key="1">
    <source>
        <dbReference type="ARBA" id="ARBA00022741"/>
    </source>
</evidence>
<dbReference type="SMART" id="SM00382">
    <property type="entry name" value="AAA"/>
    <property type="match status" value="1"/>
</dbReference>
<dbReference type="Pfam" id="PF00271">
    <property type="entry name" value="Helicase_C"/>
    <property type="match status" value="1"/>
</dbReference>
<organism evidence="11">
    <name type="scientific">uncultured marine group II/III euryarchaeote KM3_141_C05</name>
    <dbReference type="NCBI Taxonomy" id="1457876"/>
    <lineage>
        <taxon>Archaea</taxon>
        <taxon>Methanobacteriati</taxon>
        <taxon>Methanobacteriota</taxon>
        <taxon>environmental samples</taxon>
    </lineage>
</organism>
<evidence type="ECO:0000256" key="2">
    <source>
        <dbReference type="ARBA" id="ARBA00022763"/>
    </source>
</evidence>
<dbReference type="GO" id="GO:0016887">
    <property type="term" value="F:ATP hydrolysis activity"/>
    <property type="evidence" value="ECO:0007669"/>
    <property type="project" value="TreeGrafter"/>
</dbReference>
<evidence type="ECO:0000256" key="8">
    <source>
        <dbReference type="ARBA" id="ARBA00023235"/>
    </source>
</evidence>
<dbReference type="SMART" id="SM00490">
    <property type="entry name" value="HELICc"/>
    <property type="match status" value="1"/>
</dbReference>
<evidence type="ECO:0000259" key="10">
    <source>
        <dbReference type="PROSITE" id="PS51194"/>
    </source>
</evidence>
<evidence type="ECO:0000256" key="3">
    <source>
        <dbReference type="ARBA" id="ARBA00022801"/>
    </source>
</evidence>
<evidence type="ECO:0000256" key="7">
    <source>
        <dbReference type="ARBA" id="ARBA00023204"/>
    </source>
</evidence>
<reference evidence="11" key="1">
    <citation type="journal article" date="2014" name="Genome Biol. Evol.">
        <title>Pangenome evidence for extensive interdomain horizontal transfer affecting lineage core and shell genes in uncultured planktonic thaumarchaeota and euryarchaeota.</title>
        <authorList>
            <person name="Deschamps P."/>
            <person name="Zivanovic Y."/>
            <person name="Moreira D."/>
            <person name="Rodriguez-Valera F."/>
            <person name="Lopez-Garcia P."/>
        </authorList>
    </citation>
    <scope>NUCLEOTIDE SEQUENCE</scope>
</reference>
<evidence type="ECO:0000256" key="5">
    <source>
        <dbReference type="ARBA" id="ARBA00022840"/>
    </source>
</evidence>
<dbReference type="SMART" id="SM00487">
    <property type="entry name" value="DEXDc"/>
    <property type="match status" value="1"/>
</dbReference>
<sequence length="1762" mass="201490">MTDIVYLDSLEESEVILESLSQPVRNWFKDKFPDFTDPQKMAIPTIINGDHMLLCSPTGSGKTLTAFLSIIDDLVVKALNGELEKQVYCVYISPIKALANDIQKNLIGPLTEIKERFLPSRAQEIRVGLRTGDTSQSDRQKMLRKPPHILITTPESMSLALGAKRFRPLMANLQWIVLDELHSLVPTKRGTLLSLALALLDSIIETPVQRIGISATMEPLDEVGRFLVPADSDSTVYIAKVSGDRELDLDIILPHPRFSDPTFDYKQILAANIERILDLVEAHTTTIVFVNTRRMTEEVVKELRRAIAWDGDAIQAHHGSMNKQIRQDVEQRLKNGELRCVISSSSLELGIDIGTVDLVIQLGSPGSIATGLQRIGRAGHHVGGIPRARFLPTSPHDLVELVALQGAIMSGDMDKLRFPENCFDVLAQFLIGLCIIDEQDIDTAYELVTKAWPYRKFPYDDFIEVLDMLEDERRLWIDFEENTFAKRGYSQMIYYTNVGTIAPDNSYLVLNTDGSMIGQLSSSFVSSVRPGDVIMLGGTTYRIQSIQGSRVNVTPVTGFRPTVPSWSGEALSRSHELSLAVLDLLGATMLSLRRQRDPRALLKQGYGMSSKISEGVARFMEQHVAESFEVPAKNRIMMEEIAGGVPTYMVTTCRGRAFNLTLGYFFAGLAQMNDIQVHEMSFDENGFLIKLSGHVNPGSFPAIFEANDHRNVIERYLFDTELFAKRFREIAGRSLIIPRRIGADEVSPQQFQQKADALFKAHRATSDSLLMRETCNEIFHSDLDLRGLEQFVGDVISGDSRILHSKVKLPSPLGMNLYMSAFEDLLSMRTRAYLIKDIDPEILRRLLGQRALATDLDEGQVNDYYADKVGIPKDADSLLQMMEMGGGLDKQHENPLYQAKLNGIDKNDIRSWIHELIEQKAIVRINETGNEQVDNKWYSERMADIHGTLGVLATHDIEEMEDLRQLYTGGLTYKMSVNYSGTEVTKWKDVELSDPHECLRVKLVDMLGSEGPMTMAQLVERLPFPEKMIENLLHELEVRNVVTIGFYRQTNDGEFILRVDEHYIIGGVEKVIEYRSLQNLLLGKSFKLYESPLEALEAHILFQKMHELLDRVESYRFSDWKDMKHDPDVVMGRLLHNRVGYTTKEQLPLLLGLRPEPWIGEMEGKLVAKLRVKENITRQQLLEDIPRDDDSKHIFNRAKYAISNMERQMLFVKQYEELPERKRSLSLFHKVYEVYQPMPFNEALLELIKRIGPVKRYTLGNYVSRAAEDLDMALRMLLDEGAITKVSALQPQLTDFYCVAEDAINVRKRVREDRKMRILTQSDPFCSRFIQEVRYVLKQGWYYPVFKGVDPVGRILMYKVNDYLEIKDIHIPHAYLDEFVEQFERFLENYKDTLVGISVLTNFNGESITEAEDKTKEAFERIGFKAIGDGQRLMRGGVMDPKPYKDSIRSLFWNHKLHQNTRSVHETAAMSHIDEIRDDFALRGRCEMFRVNLKSMVTASQLHQGTNLRGRKVYASYPHFQRLLAIRNNVPDEELLDVLEFFSENSDPQLFMDRHAMRRAEFRKLAQPLIKTGHLVQDYRGGFKTVVPLAVEDPWQIRVEYLKEIVKDIPLITLKQFEKLAGTPFKPEDVMAVLEMLEEDEFIKGFLLEDMNEVCWGRKEELENASELPPMRDFVLPPSDPLSPYFASLLRERFGYGSAYLVFHNEEPIAAFKANTREGVIHITDLVTDPKLEKQSLRVMKEFAWEHNMPLRGKILDKIRGR</sequence>
<dbReference type="Gene3D" id="3.40.50.300">
    <property type="entry name" value="P-loop containing nucleotide triphosphate hydrolases"/>
    <property type="match status" value="2"/>
</dbReference>
<feature type="domain" description="Helicase C-terminal" evidence="10">
    <location>
        <begin position="272"/>
        <end position="424"/>
    </location>
</feature>
<gene>
    <name evidence="11" type="primary">lhr</name>
</gene>
<keyword evidence="4" id="KW-0347">Helicase</keyword>
<evidence type="ECO:0000313" key="11">
    <source>
        <dbReference type="EMBL" id="AIF01072.1"/>
    </source>
</evidence>
<dbReference type="Pfam" id="PF00270">
    <property type="entry name" value="DEAD"/>
    <property type="match status" value="1"/>
</dbReference>
<keyword evidence="3" id="KW-0378">Hydrolase</keyword>
<dbReference type="InterPro" id="IPR027417">
    <property type="entry name" value="P-loop_NTPase"/>
</dbReference>
<dbReference type="InterPro" id="IPR045628">
    <property type="entry name" value="Lhr_WH_dom"/>
</dbReference>
<evidence type="ECO:0000256" key="6">
    <source>
        <dbReference type="ARBA" id="ARBA00023125"/>
    </source>
</evidence>
<evidence type="ECO:0000259" key="9">
    <source>
        <dbReference type="PROSITE" id="PS51192"/>
    </source>
</evidence>
<dbReference type="GO" id="GO:0006281">
    <property type="term" value="P:DNA repair"/>
    <property type="evidence" value="ECO:0007669"/>
    <property type="project" value="UniProtKB-KW"/>
</dbReference>
<dbReference type="GO" id="GO:0004386">
    <property type="term" value="F:helicase activity"/>
    <property type="evidence" value="ECO:0007669"/>
    <property type="project" value="UniProtKB-KW"/>
</dbReference>
<dbReference type="InterPro" id="IPR014001">
    <property type="entry name" value="Helicase_ATP-bd"/>
</dbReference>
<dbReference type="SUPFAM" id="SSF52540">
    <property type="entry name" value="P-loop containing nucleoside triphosphate hydrolases"/>
    <property type="match status" value="1"/>
</dbReference>
<keyword evidence="6" id="KW-0238">DNA-binding</keyword>
<keyword evidence="1" id="KW-0547">Nucleotide-binding</keyword>
<dbReference type="InterPro" id="IPR003593">
    <property type="entry name" value="AAA+_ATPase"/>
</dbReference>
<keyword evidence="2" id="KW-0227">DNA damage</keyword>